<dbReference type="PANTHER" id="PTHR20913:SF7">
    <property type="entry name" value="RE60063P"/>
    <property type="match status" value="1"/>
</dbReference>
<dbReference type="AlphaFoldDB" id="A0A818KFK8"/>
<dbReference type="Proteomes" id="UP000663836">
    <property type="component" value="Unassembled WGS sequence"/>
</dbReference>
<organism evidence="3 4">
    <name type="scientific">Rotaria sordida</name>
    <dbReference type="NCBI Taxonomy" id="392033"/>
    <lineage>
        <taxon>Eukaryota</taxon>
        <taxon>Metazoa</taxon>
        <taxon>Spiralia</taxon>
        <taxon>Gnathifera</taxon>
        <taxon>Rotifera</taxon>
        <taxon>Eurotatoria</taxon>
        <taxon>Bdelloidea</taxon>
        <taxon>Philodinida</taxon>
        <taxon>Philodinidae</taxon>
        <taxon>Rotaria</taxon>
    </lineage>
</organism>
<dbReference type="GO" id="GO:0005096">
    <property type="term" value="F:GTPase activator activity"/>
    <property type="evidence" value="ECO:0007669"/>
    <property type="project" value="UniProtKB-KW"/>
</dbReference>
<protein>
    <recommendedName>
        <fullName evidence="2">Rab-GAP TBC domain-containing protein</fullName>
    </recommendedName>
</protein>
<dbReference type="PANTHER" id="PTHR20913">
    <property type="entry name" value="TBC1 DOMAIN FAMILY MEMBER 20/GTPASE"/>
    <property type="match status" value="1"/>
</dbReference>
<proteinExistence type="predicted"/>
<keyword evidence="1" id="KW-0343">GTPase activation</keyword>
<evidence type="ECO:0000259" key="2">
    <source>
        <dbReference type="PROSITE" id="PS50086"/>
    </source>
</evidence>
<evidence type="ECO:0000313" key="3">
    <source>
        <dbReference type="EMBL" id="CAF3556875.1"/>
    </source>
</evidence>
<dbReference type="GO" id="GO:0006888">
    <property type="term" value="P:endoplasmic reticulum to Golgi vesicle-mediated transport"/>
    <property type="evidence" value="ECO:0007669"/>
    <property type="project" value="TreeGrafter"/>
</dbReference>
<dbReference type="InterPro" id="IPR000195">
    <property type="entry name" value="Rab-GAP-TBC_dom"/>
</dbReference>
<dbReference type="Pfam" id="PF00566">
    <property type="entry name" value="RabGAP-TBC"/>
    <property type="match status" value="1"/>
</dbReference>
<dbReference type="GO" id="GO:0005789">
    <property type="term" value="C:endoplasmic reticulum membrane"/>
    <property type="evidence" value="ECO:0007669"/>
    <property type="project" value="TreeGrafter"/>
</dbReference>
<comment type="caution">
    <text evidence="3">The sequence shown here is derived from an EMBL/GenBank/DDBJ whole genome shotgun (WGS) entry which is preliminary data.</text>
</comment>
<dbReference type="SUPFAM" id="SSF47923">
    <property type="entry name" value="Ypt/Rab-GAP domain of gyp1p"/>
    <property type="match status" value="1"/>
</dbReference>
<accession>A0A818KFK8</accession>
<dbReference type="InterPro" id="IPR045913">
    <property type="entry name" value="TBC20/Gyp8-like"/>
</dbReference>
<dbReference type="PROSITE" id="PS50086">
    <property type="entry name" value="TBC_RABGAP"/>
    <property type="match status" value="1"/>
</dbReference>
<name>A0A818KFK8_9BILA</name>
<reference evidence="3" key="1">
    <citation type="submission" date="2021-02" db="EMBL/GenBank/DDBJ databases">
        <authorList>
            <person name="Nowell W R."/>
        </authorList>
    </citation>
    <scope>NUCLEOTIDE SEQUENCE</scope>
</reference>
<dbReference type="EMBL" id="CAJOBD010000057">
    <property type="protein sequence ID" value="CAF3556875.1"/>
    <property type="molecule type" value="Genomic_DNA"/>
</dbReference>
<gene>
    <name evidence="3" type="ORF">JBS370_LOCUS1638</name>
</gene>
<dbReference type="InterPro" id="IPR035969">
    <property type="entry name" value="Rab-GAP_TBC_sf"/>
</dbReference>
<evidence type="ECO:0000256" key="1">
    <source>
        <dbReference type="ARBA" id="ARBA00022468"/>
    </source>
</evidence>
<dbReference type="Gene3D" id="1.10.8.1310">
    <property type="match status" value="1"/>
</dbReference>
<evidence type="ECO:0000313" key="4">
    <source>
        <dbReference type="Proteomes" id="UP000663836"/>
    </source>
</evidence>
<sequence length="164" mass="19575">MVTINNDDNYENENILVIDKIKLLFDRYNQKKIKQKYLKRKLTSYAKTSGFINNIYRKQAWNLLVHTSSDEYTTDINQIESHQYYEQIKLDVIRTLKRFPPNYSDSERSELQDELILIITKILIKHEELHYYQGYHDISLTFLLVLGEDLCLPVIDSITMSHLK</sequence>
<feature type="domain" description="Rab-GAP TBC" evidence="2">
    <location>
        <begin position="51"/>
        <end position="164"/>
    </location>
</feature>